<dbReference type="Gene3D" id="3.40.1580.10">
    <property type="entry name" value="SMI1/KNR4-like"/>
    <property type="match status" value="1"/>
</dbReference>
<reference evidence="2 3" key="1">
    <citation type="submission" date="2022-03" db="EMBL/GenBank/DDBJ databases">
        <title>Chryseobacterium sp. isolated from the Andong Sikhe.</title>
        <authorList>
            <person name="Won M."/>
            <person name="Kim S.-J."/>
            <person name="Kwon S.-W."/>
        </authorList>
    </citation>
    <scope>NUCLEOTIDE SEQUENCE [LARGE SCALE GENOMIC DNA]</scope>
    <source>
        <strain evidence="2 3">ADR-1</strain>
    </source>
</reference>
<protein>
    <submittedName>
        <fullName evidence="2">SMI1/KNR4 family protein</fullName>
    </submittedName>
</protein>
<gene>
    <name evidence="2" type="ORF">MTP08_10190</name>
</gene>
<dbReference type="RefSeq" id="WP_083206639.1">
    <property type="nucleotide sequence ID" value="NZ_CP094529.1"/>
</dbReference>
<evidence type="ECO:0000313" key="3">
    <source>
        <dbReference type="Proteomes" id="UP000831068"/>
    </source>
</evidence>
<dbReference type="InterPro" id="IPR037883">
    <property type="entry name" value="Knr4/Smi1-like_sf"/>
</dbReference>
<dbReference type="SUPFAM" id="SSF160631">
    <property type="entry name" value="SMI1/KNR4-like"/>
    <property type="match status" value="1"/>
</dbReference>
<dbReference type="GeneID" id="78302015"/>
<organism evidence="2 3">
    <name type="scientific">Chryseobacterium oryzae</name>
    <dbReference type="NCBI Taxonomy" id="2929799"/>
    <lineage>
        <taxon>Bacteria</taxon>
        <taxon>Pseudomonadati</taxon>
        <taxon>Bacteroidota</taxon>
        <taxon>Flavobacteriia</taxon>
        <taxon>Flavobacteriales</taxon>
        <taxon>Weeksellaceae</taxon>
        <taxon>Chryseobacterium group</taxon>
        <taxon>Chryseobacterium</taxon>
    </lineage>
</organism>
<dbReference type="SMART" id="SM00860">
    <property type="entry name" value="SMI1_KNR4"/>
    <property type="match status" value="1"/>
</dbReference>
<dbReference type="EMBL" id="CP094529">
    <property type="protein sequence ID" value="UOE37435.1"/>
    <property type="molecule type" value="Genomic_DNA"/>
</dbReference>
<dbReference type="InterPro" id="IPR018958">
    <property type="entry name" value="Knr4/Smi1-like_dom"/>
</dbReference>
<name>A0ABY4BLG5_9FLAO</name>
<evidence type="ECO:0000313" key="2">
    <source>
        <dbReference type="EMBL" id="UOE37435.1"/>
    </source>
</evidence>
<accession>A0ABY4BLG5</accession>
<proteinExistence type="predicted"/>
<dbReference type="Pfam" id="PF09346">
    <property type="entry name" value="SMI1_KNR4"/>
    <property type="match status" value="1"/>
</dbReference>
<keyword evidence="3" id="KW-1185">Reference proteome</keyword>
<dbReference type="Proteomes" id="UP000831068">
    <property type="component" value="Chromosome"/>
</dbReference>
<evidence type="ECO:0000259" key="1">
    <source>
        <dbReference type="SMART" id="SM00860"/>
    </source>
</evidence>
<feature type="domain" description="Knr4/Smi1-like" evidence="1">
    <location>
        <begin position="22"/>
        <end position="145"/>
    </location>
</feature>
<sequence length="158" mass="18383">MSYIYMQKLANTPKIGTQKIRGVSPSEITKVENKLNIKFPLAYKEFLLLAGEYTGGLQLFDGHSTLDMLSHDEVLGYLKETLKGNKLNITRPFWVISEYGNFDQFTFFYLDENTENPNVWGVTYRGDDEYYIYPLNKTFSEYISSTIDKSIHFSKYGY</sequence>